<comment type="caution">
    <text evidence="1">The sequence shown here is derived from an EMBL/GenBank/DDBJ whole genome shotgun (WGS) entry which is preliminary data.</text>
</comment>
<dbReference type="PANTHER" id="PTHR32002">
    <property type="entry name" value="PROTEIN NLP8"/>
    <property type="match status" value="1"/>
</dbReference>
<reference evidence="1 2" key="1">
    <citation type="submission" date="2019-05" db="EMBL/GenBank/DDBJ databases">
        <title>Mikania micrantha, genome provides insights into the molecular mechanism of rapid growth.</title>
        <authorList>
            <person name="Liu B."/>
        </authorList>
    </citation>
    <scope>NUCLEOTIDE SEQUENCE [LARGE SCALE GENOMIC DNA]</scope>
    <source>
        <strain evidence="1">NLD-2019</strain>
        <tissue evidence="1">Leaf</tissue>
    </source>
</reference>
<dbReference type="EMBL" id="SZYD01000015">
    <property type="protein sequence ID" value="KAD3641638.1"/>
    <property type="molecule type" value="Genomic_DNA"/>
</dbReference>
<evidence type="ECO:0000313" key="1">
    <source>
        <dbReference type="EMBL" id="KAD3641638.1"/>
    </source>
</evidence>
<sequence length="200" mass="23541">MQFKINSVMHKFNFRGQLGFLQFWEASFCNDMVHMVAGQLYRLNGNHEGLTDYRATCLNYETFIGPDTHVDQEFFAGLAAQSGFAEQRTVHDHDQIMGQLVMPNENLTTPEEKTVKVEYENITIYRKDIIKFSLHWMSARMNDLWREVTQRFKRVKQDAFQIKYVDHNNSSFPIFSDHDPRACIADSSWNDMKIIRMLIT</sequence>
<dbReference type="Proteomes" id="UP000326396">
    <property type="component" value="Linkage Group LG5"/>
</dbReference>
<gene>
    <name evidence="1" type="ORF">E3N88_30862</name>
</gene>
<organism evidence="1 2">
    <name type="scientific">Mikania micrantha</name>
    <name type="common">bitter vine</name>
    <dbReference type="NCBI Taxonomy" id="192012"/>
    <lineage>
        <taxon>Eukaryota</taxon>
        <taxon>Viridiplantae</taxon>
        <taxon>Streptophyta</taxon>
        <taxon>Embryophyta</taxon>
        <taxon>Tracheophyta</taxon>
        <taxon>Spermatophyta</taxon>
        <taxon>Magnoliopsida</taxon>
        <taxon>eudicotyledons</taxon>
        <taxon>Gunneridae</taxon>
        <taxon>Pentapetalae</taxon>
        <taxon>asterids</taxon>
        <taxon>campanulids</taxon>
        <taxon>Asterales</taxon>
        <taxon>Asteraceae</taxon>
        <taxon>Asteroideae</taxon>
        <taxon>Heliantheae alliance</taxon>
        <taxon>Eupatorieae</taxon>
        <taxon>Mikania</taxon>
    </lineage>
</organism>
<dbReference type="AlphaFoldDB" id="A0A5N6MNE4"/>
<dbReference type="InterPro" id="IPR045012">
    <property type="entry name" value="NLP"/>
</dbReference>
<dbReference type="SUPFAM" id="SSF54277">
    <property type="entry name" value="CAD &amp; PB1 domains"/>
    <property type="match status" value="1"/>
</dbReference>
<evidence type="ECO:0000313" key="2">
    <source>
        <dbReference type="Proteomes" id="UP000326396"/>
    </source>
</evidence>
<dbReference type="PANTHER" id="PTHR32002:SF35">
    <property type="entry name" value="PROTEIN NLP6"/>
    <property type="match status" value="1"/>
</dbReference>
<name>A0A5N6MNE4_9ASTR</name>
<protein>
    <recommendedName>
        <fullName evidence="3">PB1 domain-containing protein</fullName>
    </recommendedName>
</protein>
<keyword evidence="2" id="KW-1185">Reference proteome</keyword>
<dbReference type="GO" id="GO:0003700">
    <property type="term" value="F:DNA-binding transcription factor activity"/>
    <property type="evidence" value="ECO:0007669"/>
    <property type="project" value="InterPro"/>
</dbReference>
<accession>A0A5N6MNE4</accession>
<evidence type="ECO:0008006" key="3">
    <source>
        <dbReference type="Google" id="ProtNLM"/>
    </source>
</evidence>
<proteinExistence type="predicted"/>